<evidence type="ECO:0000256" key="5">
    <source>
        <dbReference type="SAM" id="SignalP"/>
    </source>
</evidence>
<reference evidence="7 8" key="1">
    <citation type="submission" date="2019-02" db="EMBL/GenBank/DDBJ databases">
        <title>Deep-cultivation of Planctomycetes and their phenomic and genomic characterization uncovers novel biology.</title>
        <authorList>
            <person name="Wiegand S."/>
            <person name="Jogler M."/>
            <person name="Boedeker C."/>
            <person name="Pinto D."/>
            <person name="Vollmers J."/>
            <person name="Rivas-Marin E."/>
            <person name="Kohn T."/>
            <person name="Peeters S.H."/>
            <person name="Heuer A."/>
            <person name="Rast P."/>
            <person name="Oberbeckmann S."/>
            <person name="Bunk B."/>
            <person name="Jeske O."/>
            <person name="Meyerdierks A."/>
            <person name="Storesund J.E."/>
            <person name="Kallscheuer N."/>
            <person name="Luecker S."/>
            <person name="Lage O.M."/>
            <person name="Pohl T."/>
            <person name="Merkel B.J."/>
            <person name="Hornburger P."/>
            <person name="Mueller R.-W."/>
            <person name="Bruemmer F."/>
            <person name="Labrenz M."/>
            <person name="Spormann A.M."/>
            <person name="Op Den Camp H."/>
            <person name="Overmann J."/>
            <person name="Amann R."/>
            <person name="Jetten M.S.M."/>
            <person name="Mascher T."/>
            <person name="Medema M.H."/>
            <person name="Devos D.P."/>
            <person name="Kaster A.-K."/>
            <person name="Ovreas L."/>
            <person name="Rohde M."/>
            <person name="Galperin M.Y."/>
            <person name="Jogler C."/>
        </authorList>
    </citation>
    <scope>NUCLEOTIDE SEQUENCE [LARGE SCALE GENOMIC DNA]</scope>
    <source>
        <strain evidence="7 8">Pla100</strain>
    </source>
</reference>
<evidence type="ECO:0000313" key="8">
    <source>
        <dbReference type="Proteomes" id="UP000316213"/>
    </source>
</evidence>
<dbReference type="EMBL" id="SJPM01000005">
    <property type="protein sequence ID" value="TWT96347.1"/>
    <property type="molecule type" value="Genomic_DNA"/>
</dbReference>
<sequence precursor="true">MKPPIHGLLRLAIVLIATGICGSATANDETKLATALHQRVPRPDLVLAAADSGDVTDRMLAAEGIRLWHEHIPGAMGCLRRLANDASLDVVTKAIVAAGQIGTREAFLAVSGSLDREIDDAHVTAIADALDRRAFRVYWLQSDEFGLRPTISALITRRSSPHDPSSLAALEFPPPSHSVVESGRAVFQSAGCVACHRVNGYGHDAFNVPLKGIGMCHDNVTLVQHILSPSLDIHDGGRQERFVTEDGRLLVGRVTRSQANRLAVQTDATQPERIQWIDRDEIIHREHSDVSPMPTGLLDSLTPTQIADLVVYLRTDGGLVPMPSTAHDHH</sequence>
<dbReference type="Gene3D" id="1.10.760.10">
    <property type="entry name" value="Cytochrome c-like domain"/>
    <property type="match status" value="1"/>
</dbReference>
<proteinExistence type="predicted"/>
<feature type="chain" id="PRO_5022711231" evidence="5">
    <location>
        <begin position="27"/>
        <end position="330"/>
    </location>
</feature>
<dbReference type="PANTHER" id="PTHR33546:SF1">
    <property type="entry name" value="LARGE, MULTIFUNCTIONAL SECRETED PROTEIN"/>
    <property type="match status" value="1"/>
</dbReference>
<keyword evidence="8" id="KW-1185">Reference proteome</keyword>
<dbReference type="Pfam" id="PF00034">
    <property type="entry name" value="Cytochrom_C"/>
    <property type="match status" value="1"/>
</dbReference>
<dbReference type="PROSITE" id="PS51007">
    <property type="entry name" value="CYTC"/>
    <property type="match status" value="1"/>
</dbReference>
<evidence type="ECO:0000256" key="3">
    <source>
        <dbReference type="ARBA" id="ARBA00023004"/>
    </source>
</evidence>
<dbReference type="PANTHER" id="PTHR33546">
    <property type="entry name" value="LARGE, MULTIFUNCTIONAL SECRETED PROTEIN-RELATED"/>
    <property type="match status" value="1"/>
</dbReference>
<dbReference type="OrthoDB" id="261874at2"/>
<dbReference type="NCBIfam" id="TIGR02603">
    <property type="entry name" value="CxxCH_TIGR02603"/>
    <property type="match status" value="1"/>
</dbReference>
<keyword evidence="1 4" id="KW-0349">Heme</keyword>
<feature type="signal peptide" evidence="5">
    <location>
        <begin position="1"/>
        <end position="26"/>
    </location>
</feature>
<dbReference type="Proteomes" id="UP000316213">
    <property type="component" value="Unassembled WGS sequence"/>
</dbReference>
<evidence type="ECO:0000256" key="2">
    <source>
        <dbReference type="ARBA" id="ARBA00022723"/>
    </source>
</evidence>
<feature type="domain" description="Cytochrome c" evidence="6">
    <location>
        <begin position="178"/>
        <end position="317"/>
    </location>
</feature>
<gene>
    <name evidence="7" type="ORF">Pla100_28240</name>
</gene>
<evidence type="ECO:0000259" key="6">
    <source>
        <dbReference type="PROSITE" id="PS51007"/>
    </source>
</evidence>
<dbReference type="InterPro" id="IPR036909">
    <property type="entry name" value="Cyt_c-like_dom_sf"/>
</dbReference>
<dbReference type="SUPFAM" id="SSF46626">
    <property type="entry name" value="Cytochrome c"/>
    <property type="match status" value="1"/>
</dbReference>
<dbReference type="InterPro" id="IPR013427">
    <property type="entry name" value="Haem-bd_dom_put"/>
</dbReference>
<dbReference type="GO" id="GO:0020037">
    <property type="term" value="F:heme binding"/>
    <property type="evidence" value="ECO:0007669"/>
    <property type="project" value="InterPro"/>
</dbReference>
<accession>A0A5C6AAG5</accession>
<protein>
    <submittedName>
        <fullName evidence="7">Cytochrome c</fullName>
    </submittedName>
</protein>
<keyword evidence="2 4" id="KW-0479">Metal-binding</keyword>
<comment type="caution">
    <text evidence="7">The sequence shown here is derived from an EMBL/GenBank/DDBJ whole genome shotgun (WGS) entry which is preliminary data.</text>
</comment>
<name>A0A5C6AAG5_9BACT</name>
<dbReference type="RefSeq" id="WP_146578281.1">
    <property type="nucleotide sequence ID" value="NZ_SJPM01000005.1"/>
</dbReference>
<organism evidence="7 8">
    <name type="scientific">Neorhodopirellula pilleata</name>
    <dbReference type="NCBI Taxonomy" id="2714738"/>
    <lineage>
        <taxon>Bacteria</taxon>
        <taxon>Pseudomonadati</taxon>
        <taxon>Planctomycetota</taxon>
        <taxon>Planctomycetia</taxon>
        <taxon>Pirellulales</taxon>
        <taxon>Pirellulaceae</taxon>
        <taxon>Neorhodopirellula</taxon>
    </lineage>
</organism>
<keyword evidence="5" id="KW-0732">Signal</keyword>
<dbReference type="GO" id="GO:0009055">
    <property type="term" value="F:electron transfer activity"/>
    <property type="evidence" value="ECO:0007669"/>
    <property type="project" value="InterPro"/>
</dbReference>
<evidence type="ECO:0000313" key="7">
    <source>
        <dbReference type="EMBL" id="TWT96347.1"/>
    </source>
</evidence>
<dbReference type="SUPFAM" id="SSF48371">
    <property type="entry name" value="ARM repeat"/>
    <property type="match status" value="1"/>
</dbReference>
<dbReference type="InterPro" id="IPR016024">
    <property type="entry name" value="ARM-type_fold"/>
</dbReference>
<dbReference type="InterPro" id="IPR009056">
    <property type="entry name" value="Cyt_c-like_dom"/>
</dbReference>
<evidence type="ECO:0000256" key="1">
    <source>
        <dbReference type="ARBA" id="ARBA00022617"/>
    </source>
</evidence>
<evidence type="ECO:0000256" key="4">
    <source>
        <dbReference type="PROSITE-ProRule" id="PRU00433"/>
    </source>
</evidence>
<keyword evidence="3 4" id="KW-0408">Iron</keyword>
<dbReference type="AlphaFoldDB" id="A0A5C6AAG5"/>
<dbReference type="GO" id="GO:0046872">
    <property type="term" value="F:metal ion binding"/>
    <property type="evidence" value="ECO:0007669"/>
    <property type="project" value="UniProtKB-KW"/>
</dbReference>